<evidence type="ECO:0000256" key="2">
    <source>
        <dbReference type="SAM" id="Phobius"/>
    </source>
</evidence>
<organism evidence="4 6">
    <name type="scientific">Capnocytophaga catalasegens</name>
    <dbReference type="NCBI Taxonomy" id="1004260"/>
    <lineage>
        <taxon>Bacteria</taxon>
        <taxon>Pseudomonadati</taxon>
        <taxon>Bacteroidota</taxon>
        <taxon>Flavobacteriia</taxon>
        <taxon>Flavobacteriales</taxon>
        <taxon>Flavobacteriaceae</taxon>
        <taxon>Capnocytophaga</taxon>
    </lineage>
</organism>
<gene>
    <name evidence="4" type="ORF">RCZ15_11070</name>
    <name evidence="5" type="ORF">RCZ16_13590</name>
</gene>
<accession>A0AAV5AYI8</accession>
<dbReference type="InterPro" id="IPR058625">
    <property type="entry name" value="MdtA-like_BSH"/>
</dbReference>
<comment type="caution">
    <text evidence="4">The sequence shown here is derived from an EMBL/GenBank/DDBJ whole genome shotgun (WGS) entry which is preliminary data.</text>
</comment>
<keyword evidence="7" id="KW-1185">Reference proteome</keyword>
<dbReference type="AlphaFoldDB" id="A0AAV5AYI8"/>
<evidence type="ECO:0000313" key="5">
    <source>
        <dbReference type="EMBL" id="GJM53042.1"/>
    </source>
</evidence>
<dbReference type="EMBL" id="BQKA01000021">
    <property type="protein sequence ID" value="GJM50133.1"/>
    <property type="molecule type" value="Genomic_DNA"/>
</dbReference>
<keyword evidence="1" id="KW-0175">Coiled coil</keyword>
<dbReference type="SUPFAM" id="SSF111369">
    <property type="entry name" value="HlyD-like secretion proteins"/>
    <property type="match status" value="1"/>
</dbReference>
<evidence type="ECO:0000259" key="3">
    <source>
        <dbReference type="Pfam" id="PF25917"/>
    </source>
</evidence>
<dbReference type="Proteomes" id="UP001207736">
    <property type="component" value="Unassembled WGS sequence"/>
</dbReference>
<keyword evidence="2" id="KW-0472">Membrane</keyword>
<evidence type="ECO:0000313" key="6">
    <source>
        <dbReference type="Proteomes" id="UP001207736"/>
    </source>
</evidence>
<dbReference type="Proteomes" id="UP001208692">
    <property type="component" value="Unassembled WGS sequence"/>
</dbReference>
<name>A0AAV5AYI8_9FLAO</name>
<dbReference type="InterPro" id="IPR050739">
    <property type="entry name" value="MFP"/>
</dbReference>
<dbReference type="RefSeq" id="WP_264846766.1">
    <property type="nucleotide sequence ID" value="NZ_BPMA01000028.1"/>
</dbReference>
<dbReference type="PANTHER" id="PTHR30386">
    <property type="entry name" value="MEMBRANE FUSION SUBUNIT OF EMRAB-TOLC MULTIDRUG EFFLUX PUMP"/>
    <property type="match status" value="1"/>
</dbReference>
<protein>
    <recommendedName>
        <fullName evidence="3">Multidrug resistance protein MdtA-like barrel-sandwich hybrid domain-containing protein</fullName>
    </recommendedName>
</protein>
<feature type="domain" description="Multidrug resistance protein MdtA-like barrel-sandwich hybrid" evidence="3">
    <location>
        <begin position="44"/>
        <end position="239"/>
    </location>
</feature>
<keyword evidence="2" id="KW-0812">Transmembrane</keyword>
<keyword evidence="2" id="KW-1133">Transmembrane helix</keyword>
<dbReference type="Pfam" id="PF25917">
    <property type="entry name" value="BSH_RND"/>
    <property type="match status" value="1"/>
</dbReference>
<dbReference type="PANTHER" id="PTHR30386:SF27">
    <property type="entry name" value="MEMBRANE FUSION PROTEIN (MFP) FAMILY PROTEIN"/>
    <property type="match status" value="1"/>
</dbReference>
<proteinExistence type="predicted"/>
<reference evidence="4 7" key="1">
    <citation type="submission" date="2021-11" db="EMBL/GenBank/DDBJ databases">
        <title>Draft genome sequence of Capnocytophaga sp. strain KC07075 isolated from cat oral cavity.</title>
        <authorList>
            <person name="Suzuki M."/>
            <person name="Imaoka K."/>
            <person name="Kimura M."/>
            <person name="Morikawa S."/>
            <person name="Maeda K."/>
        </authorList>
    </citation>
    <scope>NUCLEOTIDE SEQUENCE</scope>
    <source>
        <strain evidence="4">KC07075</strain>
        <strain evidence="5 7">KC07079</strain>
    </source>
</reference>
<dbReference type="Gene3D" id="2.40.50.100">
    <property type="match status" value="1"/>
</dbReference>
<feature type="transmembrane region" description="Helical" evidence="2">
    <location>
        <begin position="6"/>
        <end position="24"/>
    </location>
</feature>
<evidence type="ECO:0000256" key="1">
    <source>
        <dbReference type="SAM" id="Coils"/>
    </source>
</evidence>
<evidence type="ECO:0000313" key="7">
    <source>
        <dbReference type="Proteomes" id="UP001208692"/>
    </source>
</evidence>
<feature type="coiled-coil region" evidence="1">
    <location>
        <begin position="120"/>
        <end position="147"/>
    </location>
</feature>
<evidence type="ECO:0000313" key="4">
    <source>
        <dbReference type="EMBL" id="GJM50133.1"/>
    </source>
</evidence>
<sequence>MPNNIIYKTVLTCVIAVFIALPLIKIPISVSARGQVRSELENTAITSLISGRIKAISLVKNNQIITKGDTLLVITTEVLETQKELLQSQSTDYQLQLADLTQLVKNNFTNLKTGQYQKEATSFEEKKAQIQAQLTLAEKELERADELYQKDIISHAQYEKNFYVHQELQRQLFSLREQQLATWQTQKREIERLVKNLYSDKEKLLQEEKNYFIVAPISGRLVNFSGLQTGNFLQQGQQIGEISPEEHLITECLVSPKDIGFIN</sequence>
<dbReference type="Gene3D" id="1.10.287.470">
    <property type="entry name" value="Helix hairpin bin"/>
    <property type="match status" value="1"/>
</dbReference>
<dbReference type="EMBL" id="BQKB01000025">
    <property type="protein sequence ID" value="GJM53042.1"/>
    <property type="molecule type" value="Genomic_DNA"/>
</dbReference>